<gene>
    <name evidence="2" type="ORF">JEQ12_015418</name>
</gene>
<evidence type="ECO:0000313" key="2">
    <source>
        <dbReference type="EMBL" id="KAG5210224.1"/>
    </source>
</evidence>
<comment type="caution">
    <text evidence="2">The sequence shown here is derived from an EMBL/GenBank/DDBJ whole genome shotgun (WGS) entry which is preliminary data.</text>
</comment>
<reference evidence="2 3" key="1">
    <citation type="submission" date="2020-12" db="EMBL/GenBank/DDBJ databases">
        <title>De novo assembly of Tibetan sheep genome.</title>
        <authorList>
            <person name="Li X."/>
        </authorList>
    </citation>
    <scope>NUCLEOTIDE SEQUENCE [LARGE SCALE GENOMIC DNA]</scope>
    <source>
        <tissue evidence="2">Heart</tissue>
    </source>
</reference>
<evidence type="ECO:0000256" key="1">
    <source>
        <dbReference type="SAM" id="MobiDB-lite"/>
    </source>
</evidence>
<proteinExistence type="predicted"/>
<protein>
    <submittedName>
        <fullName evidence="2">Uncharacterized protein</fullName>
    </submittedName>
</protein>
<feature type="region of interest" description="Disordered" evidence="1">
    <location>
        <begin position="1"/>
        <end position="56"/>
    </location>
</feature>
<organism evidence="2 3">
    <name type="scientific">Ovis aries</name>
    <name type="common">Sheep</name>
    <dbReference type="NCBI Taxonomy" id="9940"/>
    <lineage>
        <taxon>Eukaryota</taxon>
        <taxon>Metazoa</taxon>
        <taxon>Chordata</taxon>
        <taxon>Craniata</taxon>
        <taxon>Vertebrata</taxon>
        <taxon>Euteleostomi</taxon>
        <taxon>Mammalia</taxon>
        <taxon>Eutheria</taxon>
        <taxon>Laurasiatheria</taxon>
        <taxon>Artiodactyla</taxon>
        <taxon>Ruminantia</taxon>
        <taxon>Pecora</taxon>
        <taxon>Bovidae</taxon>
        <taxon>Caprinae</taxon>
        <taxon>Ovis</taxon>
    </lineage>
</organism>
<dbReference type="Proteomes" id="UP000664991">
    <property type="component" value="Unassembled WGS sequence"/>
</dbReference>
<name>A0A836A9Y3_SHEEP</name>
<dbReference type="EMBL" id="JAEMGP010000004">
    <property type="protein sequence ID" value="KAG5210224.1"/>
    <property type="molecule type" value="Genomic_DNA"/>
</dbReference>
<sequence>MRTAVSAPESLEEPLLERAPTSRGPGTRERRTCAKPTPGALRSANQPQARDSSRQVLLNPDCAKLRNRLELGEECPRFSCPSVKGRAGERLSAESPRAFTFREPLSVQVHEIMSI</sequence>
<evidence type="ECO:0000313" key="3">
    <source>
        <dbReference type="Proteomes" id="UP000664991"/>
    </source>
</evidence>
<feature type="compositionally biased region" description="Polar residues" evidence="1">
    <location>
        <begin position="43"/>
        <end position="56"/>
    </location>
</feature>
<accession>A0A836A9Y3</accession>
<dbReference type="AlphaFoldDB" id="A0A836A9Y3"/>